<dbReference type="GeneID" id="55660679"/>
<sequence length="193" mass="21429">MDRRGLIRGAAAAAATGVLLPAARAQAAARADTDHPSAHWTPATSVNYTVSDRPAEYPVQYVVIHVTQEAFADTIGIFQNPAKQVSAHYVVRSSDGCVAQCVRESNVAWHAGNWDYNTRSVGIEHEGWVDKPQYFTHAMYERSAALTARVCDRYGIPKDREHIIGHNEVPGADHTDPGLFWDWVRYIRLVNFA</sequence>
<evidence type="ECO:0000256" key="3">
    <source>
        <dbReference type="ARBA" id="ARBA00022801"/>
    </source>
</evidence>
<dbReference type="SUPFAM" id="SSF55846">
    <property type="entry name" value="N-acetylmuramoyl-L-alanine amidase-like"/>
    <property type="match status" value="1"/>
</dbReference>
<dbReference type="GO" id="GO:0008745">
    <property type="term" value="F:N-acetylmuramoyl-L-alanine amidase activity"/>
    <property type="evidence" value="ECO:0007669"/>
    <property type="project" value="UniProtKB-EC"/>
</dbReference>
<keyword evidence="4" id="KW-0961">Cell wall biogenesis/degradation</keyword>
<dbReference type="InterPro" id="IPR036505">
    <property type="entry name" value="Amidase/PGRP_sf"/>
</dbReference>
<dbReference type="Gene3D" id="3.40.80.10">
    <property type="entry name" value="Peptidoglycan recognition protein-like"/>
    <property type="match status" value="1"/>
</dbReference>
<evidence type="ECO:0000256" key="4">
    <source>
        <dbReference type="ARBA" id="ARBA00023316"/>
    </source>
</evidence>
<dbReference type="PANTHER" id="PTHR30417">
    <property type="entry name" value="N-ACETYLMURAMOYL-L-ALANINE AMIDASE AMID"/>
    <property type="match status" value="1"/>
</dbReference>
<dbReference type="GO" id="GO:0071555">
    <property type="term" value="P:cell wall organization"/>
    <property type="evidence" value="ECO:0007669"/>
    <property type="project" value="UniProtKB-KW"/>
</dbReference>
<dbReference type="Pfam" id="PF01510">
    <property type="entry name" value="Amidase_2"/>
    <property type="match status" value="1"/>
</dbReference>
<dbReference type="GO" id="GO:0009253">
    <property type="term" value="P:peptidoglycan catabolic process"/>
    <property type="evidence" value="ECO:0007669"/>
    <property type="project" value="InterPro"/>
</dbReference>
<dbReference type="SMART" id="SM00644">
    <property type="entry name" value="Ami_2"/>
    <property type="match status" value="1"/>
</dbReference>
<keyword evidence="5" id="KW-0732">Signal</keyword>
<evidence type="ECO:0000256" key="2">
    <source>
        <dbReference type="ARBA" id="ARBA00011901"/>
    </source>
</evidence>
<dbReference type="GO" id="GO:0009254">
    <property type="term" value="P:peptidoglycan turnover"/>
    <property type="evidence" value="ECO:0007669"/>
    <property type="project" value="TreeGrafter"/>
</dbReference>
<dbReference type="InterPro" id="IPR002502">
    <property type="entry name" value="Amidase_domain"/>
</dbReference>
<dbReference type="Proteomes" id="UP000244201">
    <property type="component" value="Chromosome"/>
</dbReference>
<dbReference type="EMBL" id="CP026304">
    <property type="protein sequence ID" value="AVZ76806.1"/>
    <property type="molecule type" value="Genomic_DNA"/>
</dbReference>
<dbReference type="CDD" id="cd06583">
    <property type="entry name" value="PGRP"/>
    <property type="match status" value="1"/>
</dbReference>
<dbReference type="FunFam" id="3.40.80.10:FF:000006">
    <property type="entry name" value="N-acetylmuramoyl-L-alanine amidase"/>
    <property type="match status" value="1"/>
</dbReference>
<dbReference type="AlphaFoldDB" id="A0A2R4TCF4"/>
<dbReference type="RefSeq" id="WP_108154096.1">
    <property type="nucleotide sequence ID" value="NZ_CP026304.1"/>
</dbReference>
<comment type="catalytic activity">
    <reaction evidence="1">
        <text>Hydrolyzes the link between N-acetylmuramoyl residues and L-amino acid residues in certain cell-wall glycopeptides.</text>
        <dbReference type="EC" id="3.5.1.28"/>
    </reaction>
</comment>
<dbReference type="InterPro" id="IPR051206">
    <property type="entry name" value="NAMLAA_amidase_2"/>
</dbReference>
<gene>
    <name evidence="7" type="ORF">SLUN_36140</name>
</gene>
<feature type="domain" description="N-acetylmuramoyl-L-alanine amidase" evidence="6">
    <location>
        <begin position="48"/>
        <end position="178"/>
    </location>
</feature>
<dbReference type="OrthoDB" id="66275at2"/>
<dbReference type="PROSITE" id="PS51318">
    <property type="entry name" value="TAT"/>
    <property type="match status" value="1"/>
</dbReference>
<reference evidence="7 8" key="1">
    <citation type="submission" date="2018-01" db="EMBL/GenBank/DDBJ databases">
        <title>Complete genome sequence of Streptomyces lunaelactis MM109T, a Ferroverdin A producer isolated from cave moonmilk deposits.</title>
        <authorList>
            <person name="Naome A."/>
            <person name="Martinet L."/>
            <person name="Maciejewska M."/>
            <person name="Anderssen S."/>
            <person name="Adam D."/>
            <person name="Tenconi E."/>
            <person name="Deflandre B."/>
            <person name="Arguelles-Arias A."/>
            <person name="Calusinska M."/>
            <person name="Copieters W."/>
            <person name="Karim L."/>
            <person name="Hanikenne M."/>
            <person name="Baurain D."/>
            <person name="van Wezel G."/>
            <person name="Smargiasso N."/>
            <person name="de Pauw E."/>
            <person name="Delfosse P."/>
            <person name="Rigali S."/>
        </authorList>
    </citation>
    <scope>NUCLEOTIDE SEQUENCE [LARGE SCALE GENOMIC DNA]</scope>
    <source>
        <strain evidence="7 8">MM109</strain>
    </source>
</reference>
<feature type="chain" id="PRO_5015320572" description="N-acetylmuramoyl-L-alanine amidase" evidence="5">
    <location>
        <begin position="28"/>
        <end position="193"/>
    </location>
</feature>
<keyword evidence="3" id="KW-0378">Hydrolase</keyword>
<evidence type="ECO:0000256" key="1">
    <source>
        <dbReference type="ARBA" id="ARBA00001561"/>
    </source>
</evidence>
<name>A0A2R4TCF4_9ACTN</name>
<dbReference type="KEGG" id="slk:SLUN_36140"/>
<accession>A0A2R4TCF4</accession>
<dbReference type="PANTHER" id="PTHR30417:SF1">
    <property type="entry name" value="N-ACETYLMURAMOYL-L-ALANINE AMIDASE AMID"/>
    <property type="match status" value="1"/>
</dbReference>
<evidence type="ECO:0000313" key="8">
    <source>
        <dbReference type="Proteomes" id="UP000244201"/>
    </source>
</evidence>
<evidence type="ECO:0000313" key="7">
    <source>
        <dbReference type="EMBL" id="AVZ76806.1"/>
    </source>
</evidence>
<organism evidence="7 8">
    <name type="scientific">Streptomyces lunaelactis</name>
    <dbReference type="NCBI Taxonomy" id="1535768"/>
    <lineage>
        <taxon>Bacteria</taxon>
        <taxon>Bacillati</taxon>
        <taxon>Actinomycetota</taxon>
        <taxon>Actinomycetes</taxon>
        <taxon>Kitasatosporales</taxon>
        <taxon>Streptomycetaceae</taxon>
        <taxon>Streptomyces</taxon>
    </lineage>
</organism>
<proteinExistence type="predicted"/>
<dbReference type="InterPro" id="IPR006311">
    <property type="entry name" value="TAT_signal"/>
</dbReference>
<dbReference type="EC" id="3.5.1.28" evidence="2"/>
<evidence type="ECO:0000256" key="5">
    <source>
        <dbReference type="SAM" id="SignalP"/>
    </source>
</evidence>
<keyword evidence="8" id="KW-1185">Reference proteome</keyword>
<feature type="signal peptide" evidence="5">
    <location>
        <begin position="1"/>
        <end position="27"/>
    </location>
</feature>
<evidence type="ECO:0000259" key="6">
    <source>
        <dbReference type="SMART" id="SM00644"/>
    </source>
</evidence>
<protein>
    <recommendedName>
        <fullName evidence="2">N-acetylmuramoyl-L-alanine amidase</fullName>
        <ecNumber evidence="2">3.5.1.28</ecNumber>
    </recommendedName>
</protein>